<dbReference type="Pfam" id="PF13517">
    <property type="entry name" value="FG-GAP_3"/>
    <property type="match status" value="1"/>
</dbReference>
<dbReference type="AlphaFoldDB" id="A0A1F7S213"/>
<dbReference type="InterPro" id="IPR028994">
    <property type="entry name" value="Integrin_alpha_N"/>
</dbReference>
<dbReference type="EMBL" id="MGDD01000088">
    <property type="protein sequence ID" value="OGL47284.1"/>
    <property type="molecule type" value="Genomic_DNA"/>
</dbReference>
<organism evidence="2 3">
    <name type="scientific">Candidatus Schekmanbacteria bacterium RBG_13_48_7</name>
    <dbReference type="NCBI Taxonomy" id="1817878"/>
    <lineage>
        <taxon>Bacteria</taxon>
        <taxon>Candidatus Schekmaniibacteriota</taxon>
    </lineage>
</organism>
<protein>
    <recommendedName>
        <fullName evidence="4">VCBS repeat-containing protein</fullName>
    </recommendedName>
</protein>
<evidence type="ECO:0000256" key="1">
    <source>
        <dbReference type="ARBA" id="ARBA00022729"/>
    </source>
</evidence>
<name>A0A1F7S213_9BACT</name>
<dbReference type="InterPro" id="IPR013517">
    <property type="entry name" value="FG-GAP"/>
</dbReference>
<reference evidence="2 3" key="1">
    <citation type="journal article" date="2016" name="Nat. Commun.">
        <title>Thousands of microbial genomes shed light on interconnected biogeochemical processes in an aquifer system.</title>
        <authorList>
            <person name="Anantharaman K."/>
            <person name="Brown C.T."/>
            <person name="Hug L.A."/>
            <person name="Sharon I."/>
            <person name="Castelle C.J."/>
            <person name="Probst A.J."/>
            <person name="Thomas B.C."/>
            <person name="Singh A."/>
            <person name="Wilkins M.J."/>
            <person name="Karaoz U."/>
            <person name="Brodie E.L."/>
            <person name="Williams K.H."/>
            <person name="Hubbard S.S."/>
            <person name="Banfield J.F."/>
        </authorList>
    </citation>
    <scope>NUCLEOTIDE SEQUENCE [LARGE SCALE GENOMIC DNA]</scope>
</reference>
<proteinExistence type="predicted"/>
<keyword evidence="1" id="KW-0732">Signal</keyword>
<comment type="caution">
    <text evidence="2">The sequence shown here is derived from an EMBL/GenBank/DDBJ whole genome shotgun (WGS) entry which is preliminary data.</text>
</comment>
<dbReference type="SUPFAM" id="SSF69318">
    <property type="entry name" value="Integrin alpha N-terminal domain"/>
    <property type="match status" value="1"/>
</dbReference>
<dbReference type="PANTHER" id="PTHR46580">
    <property type="entry name" value="SENSOR KINASE-RELATED"/>
    <property type="match status" value="1"/>
</dbReference>
<accession>A0A1F7S213</accession>
<evidence type="ECO:0008006" key="4">
    <source>
        <dbReference type="Google" id="ProtNLM"/>
    </source>
</evidence>
<dbReference type="PANTHER" id="PTHR46580:SF4">
    <property type="entry name" value="ATP_GTP-BINDING PROTEIN"/>
    <property type="match status" value="1"/>
</dbReference>
<gene>
    <name evidence="2" type="ORF">A2161_12505</name>
</gene>
<sequence length="212" mass="23064">MSFKLTASIIICVISIFCLFVPSVLSQREGTIAVESPIFVDVDGDTYYDIVGQSNTGVLIFINDSTGDFIDSEQSLGESAVICFTVADLYCSGTLYILTGESEQCSIYENDGEGNFSYENEISFSFDATLINAADIDDDDDMDLVFGHSSGVIIYENTGSLSFSATTNNFQVTSPKKVYFLDVESDGDLDIIVEDNQASTHIYLNDGSGDFE</sequence>
<evidence type="ECO:0000313" key="3">
    <source>
        <dbReference type="Proteomes" id="UP000179266"/>
    </source>
</evidence>
<evidence type="ECO:0000313" key="2">
    <source>
        <dbReference type="EMBL" id="OGL47284.1"/>
    </source>
</evidence>
<dbReference type="Proteomes" id="UP000179266">
    <property type="component" value="Unassembled WGS sequence"/>
</dbReference>